<sequence>MKKNFGRRSFWGKNPVLTNDVFDQLLTTFGPWDLLRGHEVDRHLQALGSPAATLQVVLLGPVGCEITQSLEARRVRTWKLRVVTCGNRHLGRVSHLKNSLPVSIIMLHTSLDAEICSKSDEIVKAWSTLVVKLVHESRARWDRFIRFKGNYIIKRRQEERWTINDKVQVRIKRSADSMHELPSPSKRQCSNQIDNEKGDTLSGPTSKLTSKLLSAHVLEQWEQECVRIRSKLKQMKVARDDSSFYGKGSIEGKHAAYNCLANFMITHILESKRHEKNYIAFRGLGKDLMHRVLVDEEQDHRKEIEASIETLRSLMETNEGWDFEVIAVTSHDFKDKSFVSMRLGNHLKLSHATIARVYLSFMILG</sequence>
<protein>
    <submittedName>
        <fullName evidence="2">Uncharacterized protein</fullName>
    </submittedName>
</protein>
<dbReference type="Proteomes" id="UP000886520">
    <property type="component" value="Chromosome 6"/>
</dbReference>
<dbReference type="OrthoDB" id="2002282at2759"/>
<evidence type="ECO:0000313" key="2">
    <source>
        <dbReference type="EMBL" id="KAI5078351.1"/>
    </source>
</evidence>
<evidence type="ECO:0000256" key="1">
    <source>
        <dbReference type="SAM" id="MobiDB-lite"/>
    </source>
</evidence>
<proteinExistence type="predicted"/>
<organism evidence="2 3">
    <name type="scientific">Adiantum capillus-veneris</name>
    <name type="common">Maidenhair fern</name>
    <dbReference type="NCBI Taxonomy" id="13818"/>
    <lineage>
        <taxon>Eukaryota</taxon>
        <taxon>Viridiplantae</taxon>
        <taxon>Streptophyta</taxon>
        <taxon>Embryophyta</taxon>
        <taxon>Tracheophyta</taxon>
        <taxon>Polypodiopsida</taxon>
        <taxon>Polypodiidae</taxon>
        <taxon>Polypodiales</taxon>
        <taxon>Pteridineae</taxon>
        <taxon>Pteridaceae</taxon>
        <taxon>Vittarioideae</taxon>
        <taxon>Adiantum</taxon>
    </lineage>
</organism>
<feature type="region of interest" description="Disordered" evidence="1">
    <location>
        <begin position="174"/>
        <end position="205"/>
    </location>
</feature>
<keyword evidence="3" id="KW-1185">Reference proteome</keyword>
<accession>A0A9D4V2T0</accession>
<dbReference type="EMBL" id="JABFUD020000006">
    <property type="protein sequence ID" value="KAI5078351.1"/>
    <property type="molecule type" value="Genomic_DNA"/>
</dbReference>
<name>A0A9D4V2T0_ADICA</name>
<reference evidence="2" key="1">
    <citation type="submission" date="2021-01" db="EMBL/GenBank/DDBJ databases">
        <title>Adiantum capillus-veneris genome.</title>
        <authorList>
            <person name="Fang Y."/>
            <person name="Liao Q."/>
        </authorList>
    </citation>
    <scope>NUCLEOTIDE SEQUENCE</scope>
    <source>
        <strain evidence="2">H3</strain>
        <tissue evidence="2">Leaf</tissue>
    </source>
</reference>
<comment type="caution">
    <text evidence="2">The sequence shown here is derived from an EMBL/GenBank/DDBJ whole genome shotgun (WGS) entry which is preliminary data.</text>
</comment>
<dbReference type="AlphaFoldDB" id="A0A9D4V2T0"/>
<gene>
    <name evidence="2" type="ORF">GOP47_0006022</name>
</gene>
<evidence type="ECO:0000313" key="3">
    <source>
        <dbReference type="Proteomes" id="UP000886520"/>
    </source>
</evidence>